<dbReference type="AlphaFoldDB" id="A0A031JPX0"/>
<proteinExistence type="predicted"/>
<dbReference type="PATRIC" id="fig|158500.4.peg.4712"/>
<evidence type="ECO:0000313" key="1">
    <source>
        <dbReference type="EMBL" id="EZP74897.1"/>
    </source>
</evidence>
<name>A0A031JPX0_9SPHN</name>
<accession>A0A031JPX0</accession>
<comment type="caution">
    <text evidence="1">The sequence shown here is derived from an EMBL/GenBank/DDBJ whole genome shotgun (WGS) entry which is preliminary data.</text>
</comment>
<dbReference type="EMBL" id="JFYZ01000040">
    <property type="protein sequence ID" value="EZP74897.1"/>
    <property type="molecule type" value="Genomic_DNA"/>
</dbReference>
<gene>
    <name evidence="1" type="ORF">BV97_04635</name>
</gene>
<organism evidence="1 2">
    <name type="scientific">Novosphingobium resinovorum</name>
    <dbReference type="NCBI Taxonomy" id="158500"/>
    <lineage>
        <taxon>Bacteria</taxon>
        <taxon>Pseudomonadati</taxon>
        <taxon>Pseudomonadota</taxon>
        <taxon>Alphaproteobacteria</taxon>
        <taxon>Sphingomonadales</taxon>
        <taxon>Sphingomonadaceae</taxon>
        <taxon>Novosphingobium</taxon>
    </lineage>
</organism>
<evidence type="ECO:0000313" key="2">
    <source>
        <dbReference type="Proteomes" id="UP000024329"/>
    </source>
</evidence>
<dbReference type="RefSeq" id="WP_036529179.1">
    <property type="nucleotide sequence ID" value="NZ_JFYZ01000040.1"/>
</dbReference>
<reference evidence="1 2" key="1">
    <citation type="submission" date="2014-03" db="EMBL/GenBank/DDBJ databases">
        <title>Whole genome sequence of Novosphingobium resinovorum KF1.</title>
        <authorList>
            <person name="Gan H.M."/>
            <person name="Gan H.Y."/>
            <person name="Chew T.H."/>
            <person name="Savka M.A."/>
        </authorList>
    </citation>
    <scope>NUCLEOTIDE SEQUENCE [LARGE SCALE GENOMIC DNA]</scope>
    <source>
        <strain evidence="1 2">KF1</strain>
    </source>
</reference>
<dbReference type="Proteomes" id="UP000024329">
    <property type="component" value="Unassembled WGS sequence"/>
</dbReference>
<sequence>MATQLAFDAPAWMARFKEAGGAYVLADDHLHLWPSPGTRTHAERAETFAMVVGLSNADRQQLAEHIHSAKMVEG</sequence>
<protein>
    <submittedName>
        <fullName evidence="1">Uncharacterized protein</fullName>
    </submittedName>
</protein>